<gene>
    <name evidence="4" type="primary">LOC110792084</name>
</gene>
<reference evidence="3" key="1">
    <citation type="journal article" date="2021" name="Nat. Commun.">
        <title>Genomic analyses provide insights into spinach domestication and the genetic basis of agronomic traits.</title>
        <authorList>
            <person name="Cai X."/>
            <person name="Sun X."/>
            <person name="Xu C."/>
            <person name="Sun H."/>
            <person name="Wang X."/>
            <person name="Ge C."/>
            <person name="Zhang Z."/>
            <person name="Wang Q."/>
            <person name="Fei Z."/>
            <person name="Jiao C."/>
            <person name="Wang Q."/>
        </authorList>
    </citation>
    <scope>NUCLEOTIDE SEQUENCE [LARGE SCALE GENOMIC DNA]</scope>
    <source>
        <strain evidence="3">cv. Varoflay</strain>
    </source>
</reference>
<feature type="compositionally biased region" description="Basic and acidic residues" evidence="1">
    <location>
        <begin position="25"/>
        <end position="37"/>
    </location>
</feature>
<dbReference type="PANTHER" id="PTHR47812:SF2">
    <property type="entry name" value="SMR (SMALL MUTS RELATED) DOMAIN-CONTAINING PROTEIN"/>
    <property type="match status" value="1"/>
</dbReference>
<dbReference type="SUPFAM" id="SSF160443">
    <property type="entry name" value="SMR domain-like"/>
    <property type="match status" value="1"/>
</dbReference>
<proteinExistence type="predicted"/>
<keyword evidence="3" id="KW-1185">Reference proteome</keyword>
<dbReference type="Proteomes" id="UP000813463">
    <property type="component" value="Chromosome 4"/>
</dbReference>
<dbReference type="Gene3D" id="3.30.1370.110">
    <property type="match status" value="1"/>
</dbReference>
<dbReference type="SMART" id="SM00463">
    <property type="entry name" value="SMR"/>
    <property type="match status" value="1"/>
</dbReference>
<dbReference type="AlphaFoldDB" id="A0A9R0IPE0"/>
<dbReference type="InterPro" id="IPR013899">
    <property type="entry name" value="DUF1771"/>
</dbReference>
<name>A0A9R0IPE0_SPIOL</name>
<sequence>MIASKGDSKMSQRRAKTSGWAVFDHQQKQKDGREARPSNEAFPSLPTTLQSEKTFTRNKHRQAKSFSSVILPSLDFRAPLQDNVKRKPSEIGSSAGPHIFLSNKKGLVSRQLKELFGWADDSLIEDIMAAAGDDFDKASSFLKAMVSDQSSQDHENVGVANFKSDIVEPVSNGNLIHEKKDASLKDISKFAKTWSVLKPCVSNNIDNVTNEFTLSAEKLFDDSMEINAMLGRWTSVPVEPEWEEDDVYLSCRKDAIKMIRSATRHSKAATNSFLSGDHTSAQQFSLKAGEEWRAAQSLNAKAACEILSIRNENNGMWRLDLHGLHASEAVQAVKERLYMIETQVLSEGLRSSELPNNLRTKAEASRASYLDKLDERASSRLKPIWLEIITGIGNHSRGGAALPTAVRSFLADNGYRFDETRPGAIIVRPKFRLG</sequence>
<evidence type="ECO:0000313" key="4">
    <source>
        <dbReference type="RefSeq" id="XP_021852588.2"/>
    </source>
</evidence>
<dbReference type="InterPro" id="IPR002625">
    <property type="entry name" value="Smr_dom"/>
</dbReference>
<dbReference type="PROSITE" id="PS50828">
    <property type="entry name" value="SMR"/>
    <property type="match status" value="1"/>
</dbReference>
<reference evidence="4" key="2">
    <citation type="submission" date="2025-08" db="UniProtKB">
        <authorList>
            <consortium name="RefSeq"/>
        </authorList>
    </citation>
    <scope>IDENTIFICATION</scope>
    <source>
        <tissue evidence="4">Leaf</tissue>
    </source>
</reference>
<feature type="compositionally biased region" description="Basic and acidic residues" evidence="1">
    <location>
        <begin position="1"/>
        <end position="10"/>
    </location>
</feature>
<evidence type="ECO:0000313" key="3">
    <source>
        <dbReference type="Proteomes" id="UP000813463"/>
    </source>
</evidence>
<dbReference type="Pfam" id="PF08590">
    <property type="entry name" value="DUF1771"/>
    <property type="match status" value="1"/>
</dbReference>
<dbReference type="InterPro" id="IPR036063">
    <property type="entry name" value="Smr_dom_sf"/>
</dbReference>
<feature type="region of interest" description="Disordered" evidence="1">
    <location>
        <begin position="1"/>
        <end position="53"/>
    </location>
</feature>
<feature type="domain" description="Smr" evidence="2">
    <location>
        <begin position="319"/>
        <end position="430"/>
    </location>
</feature>
<dbReference type="GeneID" id="110792084"/>
<dbReference type="KEGG" id="soe:110792084"/>
<dbReference type="PANTHER" id="PTHR47812">
    <property type="entry name" value="SMR (SMALL MUTS RELATED) DOMAIN-CONTAINING PROTEIN"/>
    <property type="match status" value="1"/>
</dbReference>
<evidence type="ECO:0000259" key="2">
    <source>
        <dbReference type="PROSITE" id="PS50828"/>
    </source>
</evidence>
<evidence type="ECO:0000256" key="1">
    <source>
        <dbReference type="SAM" id="MobiDB-lite"/>
    </source>
</evidence>
<organism evidence="3 4">
    <name type="scientific">Spinacia oleracea</name>
    <name type="common">Spinach</name>
    <dbReference type="NCBI Taxonomy" id="3562"/>
    <lineage>
        <taxon>Eukaryota</taxon>
        <taxon>Viridiplantae</taxon>
        <taxon>Streptophyta</taxon>
        <taxon>Embryophyta</taxon>
        <taxon>Tracheophyta</taxon>
        <taxon>Spermatophyta</taxon>
        <taxon>Magnoliopsida</taxon>
        <taxon>eudicotyledons</taxon>
        <taxon>Gunneridae</taxon>
        <taxon>Pentapetalae</taxon>
        <taxon>Caryophyllales</taxon>
        <taxon>Chenopodiaceae</taxon>
        <taxon>Chenopodioideae</taxon>
        <taxon>Anserineae</taxon>
        <taxon>Spinacia</taxon>
    </lineage>
</organism>
<dbReference type="CDD" id="cd14279">
    <property type="entry name" value="CUE"/>
    <property type="match status" value="1"/>
</dbReference>
<accession>A0A9R0IPE0</accession>
<protein>
    <recommendedName>
        <fullName evidence="2">Smr domain-containing protein</fullName>
    </recommendedName>
</protein>
<dbReference type="RefSeq" id="XP_021852588.2">
    <property type="nucleotide sequence ID" value="XM_021996896.2"/>
</dbReference>
<dbReference type="SMART" id="SM01162">
    <property type="entry name" value="DUF1771"/>
    <property type="match status" value="1"/>
</dbReference>